<keyword evidence="1" id="KW-1133">Transmembrane helix</keyword>
<sequence>MDILLVMCAGVLLGARWFPQKLYRFNANLQLLCTVILIFSMGVSLGARPQFFEELSTLGVQSLFFCLLPIAGSVALVYPLTQRFLAAKQSIGEEDGHGSSGDC</sequence>
<gene>
    <name evidence="2" type="ORF">AULFYP135_01261</name>
</gene>
<proteinExistence type="predicted"/>
<protein>
    <recommendedName>
        <fullName evidence="3">DUF340 domain-containing protein</fullName>
    </recommendedName>
</protein>
<feature type="transmembrane region" description="Helical" evidence="1">
    <location>
        <begin position="59"/>
        <end position="80"/>
    </location>
</feature>
<accession>A0A6N2T977</accession>
<keyword evidence="1" id="KW-0812">Transmembrane</keyword>
<name>A0A6N2T977_9FIRM</name>
<dbReference type="EMBL" id="CACRSL010000003">
    <property type="protein sequence ID" value="VYT00611.1"/>
    <property type="molecule type" value="Genomic_DNA"/>
</dbReference>
<organism evidence="2">
    <name type="scientific">uncultured Anaerotruncus sp</name>
    <dbReference type="NCBI Taxonomy" id="905011"/>
    <lineage>
        <taxon>Bacteria</taxon>
        <taxon>Bacillati</taxon>
        <taxon>Bacillota</taxon>
        <taxon>Clostridia</taxon>
        <taxon>Eubacteriales</taxon>
        <taxon>Oscillospiraceae</taxon>
        <taxon>Anaerotruncus</taxon>
        <taxon>environmental samples</taxon>
    </lineage>
</organism>
<reference evidence="2" key="1">
    <citation type="submission" date="2019-11" db="EMBL/GenBank/DDBJ databases">
        <authorList>
            <person name="Feng L."/>
        </authorList>
    </citation>
    <scope>NUCLEOTIDE SEQUENCE</scope>
    <source>
        <strain evidence="2">AundefinedLFYP135</strain>
    </source>
</reference>
<feature type="transmembrane region" description="Helical" evidence="1">
    <location>
        <begin position="29"/>
        <end position="47"/>
    </location>
</feature>
<dbReference type="InterPro" id="IPR005642">
    <property type="entry name" value="LysO"/>
</dbReference>
<dbReference type="Pfam" id="PF03956">
    <property type="entry name" value="Lys_export"/>
    <property type="match status" value="1"/>
</dbReference>
<evidence type="ECO:0000256" key="1">
    <source>
        <dbReference type="SAM" id="Phobius"/>
    </source>
</evidence>
<evidence type="ECO:0008006" key="3">
    <source>
        <dbReference type="Google" id="ProtNLM"/>
    </source>
</evidence>
<dbReference type="AlphaFoldDB" id="A0A6N2T977"/>
<dbReference type="GO" id="GO:0015661">
    <property type="term" value="F:L-lysine efflux transmembrane transporter activity"/>
    <property type="evidence" value="ECO:0007669"/>
    <property type="project" value="InterPro"/>
</dbReference>
<keyword evidence="1" id="KW-0472">Membrane</keyword>
<evidence type="ECO:0000313" key="2">
    <source>
        <dbReference type="EMBL" id="VYT00611.1"/>
    </source>
</evidence>